<comment type="subcellular location">
    <subcellularLocation>
        <location evidence="1">Nucleus</location>
    </subcellularLocation>
</comment>
<dbReference type="EMBL" id="KV454296">
    <property type="protein sequence ID" value="ODQ72088.1"/>
    <property type="molecule type" value="Genomic_DNA"/>
</dbReference>
<keyword evidence="5" id="KW-1185">Reference proteome</keyword>
<dbReference type="GO" id="GO:0035861">
    <property type="term" value="C:site of double-strand break"/>
    <property type="evidence" value="ECO:0007669"/>
    <property type="project" value="EnsemblFungi"/>
</dbReference>
<evidence type="ECO:0000256" key="2">
    <source>
        <dbReference type="ARBA" id="ARBA00009761"/>
    </source>
</evidence>
<evidence type="ECO:0008006" key="6">
    <source>
        <dbReference type="Google" id="ProtNLM"/>
    </source>
</evidence>
<evidence type="ECO:0000256" key="1">
    <source>
        <dbReference type="ARBA" id="ARBA00004123"/>
    </source>
</evidence>
<dbReference type="Proteomes" id="UP000094385">
    <property type="component" value="Unassembled WGS sequence"/>
</dbReference>
<dbReference type="Pfam" id="PF08661">
    <property type="entry name" value="Rep_fac-A_3"/>
    <property type="match status" value="1"/>
</dbReference>
<protein>
    <recommendedName>
        <fullName evidence="6">Replication factor A protein 3</fullName>
    </recommendedName>
</protein>
<name>A0A1E3Q3F5_LIPST</name>
<organism evidence="4 5">
    <name type="scientific">Lipomyces starkeyi NRRL Y-11557</name>
    <dbReference type="NCBI Taxonomy" id="675824"/>
    <lineage>
        <taxon>Eukaryota</taxon>
        <taxon>Fungi</taxon>
        <taxon>Dikarya</taxon>
        <taxon>Ascomycota</taxon>
        <taxon>Saccharomycotina</taxon>
        <taxon>Lipomycetes</taxon>
        <taxon>Lipomycetales</taxon>
        <taxon>Lipomycetaceae</taxon>
        <taxon>Lipomyces</taxon>
    </lineage>
</organism>
<dbReference type="SUPFAM" id="SSF50249">
    <property type="entry name" value="Nucleic acid-binding proteins"/>
    <property type="match status" value="1"/>
</dbReference>
<reference evidence="4 5" key="1">
    <citation type="journal article" date="2016" name="Proc. Natl. Acad. Sci. U.S.A.">
        <title>Comparative genomics of biotechnologically important yeasts.</title>
        <authorList>
            <person name="Riley R."/>
            <person name="Haridas S."/>
            <person name="Wolfe K.H."/>
            <person name="Lopes M.R."/>
            <person name="Hittinger C.T."/>
            <person name="Goeker M."/>
            <person name="Salamov A.A."/>
            <person name="Wisecaver J.H."/>
            <person name="Long T.M."/>
            <person name="Calvey C.H."/>
            <person name="Aerts A.L."/>
            <person name="Barry K.W."/>
            <person name="Choi C."/>
            <person name="Clum A."/>
            <person name="Coughlan A.Y."/>
            <person name="Deshpande S."/>
            <person name="Douglass A.P."/>
            <person name="Hanson S.J."/>
            <person name="Klenk H.-P."/>
            <person name="LaButti K.M."/>
            <person name="Lapidus A."/>
            <person name="Lindquist E.A."/>
            <person name="Lipzen A.M."/>
            <person name="Meier-Kolthoff J.P."/>
            <person name="Ohm R.A."/>
            <person name="Otillar R.P."/>
            <person name="Pangilinan J.L."/>
            <person name="Peng Y."/>
            <person name="Rokas A."/>
            <person name="Rosa C.A."/>
            <person name="Scheuner C."/>
            <person name="Sibirny A.A."/>
            <person name="Slot J.C."/>
            <person name="Stielow J.B."/>
            <person name="Sun H."/>
            <person name="Kurtzman C.P."/>
            <person name="Blackwell M."/>
            <person name="Grigoriev I.V."/>
            <person name="Jeffries T.W."/>
        </authorList>
    </citation>
    <scope>NUCLEOTIDE SEQUENCE [LARGE SCALE GENOMIC DNA]</scope>
    <source>
        <strain evidence="4 5">NRRL Y-11557</strain>
    </source>
</reference>
<keyword evidence="3" id="KW-0539">Nucleus</keyword>
<dbReference type="OrthoDB" id="188186at2759"/>
<dbReference type="Gene3D" id="2.40.50.140">
    <property type="entry name" value="Nucleic acid-binding proteins"/>
    <property type="match status" value="1"/>
</dbReference>
<dbReference type="GO" id="GO:0006281">
    <property type="term" value="P:DNA repair"/>
    <property type="evidence" value="ECO:0007669"/>
    <property type="project" value="InterPro"/>
</dbReference>
<evidence type="ECO:0000313" key="4">
    <source>
        <dbReference type="EMBL" id="ODQ72088.1"/>
    </source>
</evidence>
<gene>
    <name evidence="4" type="ORF">LIPSTDRAFT_4436</name>
</gene>
<dbReference type="GO" id="GO:0005662">
    <property type="term" value="C:DNA replication factor A complex"/>
    <property type="evidence" value="ECO:0007669"/>
    <property type="project" value="EnsemblFungi"/>
</dbReference>
<evidence type="ECO:0000313" key="5">
    <source>
        <dbReference type="Proteomes" id="UP000094385"/>
    </source>
</evidence>
<dbReference type="InterPro" id="IPR013970">
    <property type="entry name" value="Rfa2"/>
</dbReference>
<dbReference type="GO" id="GO:0003697">
    <property type="term" value="F:single-stranded DNA binding"/>
    <property type="evidence" value="ECO:0007669"/>
    <property type="project" value="EnsemblFungi"/>
</dbReference>
<dbReference type="GO" id="GO:0006260">
    <property type="term" value="P:DNA replication"/>
    <property type="evidence" value="ECO:0007669"/>
    <property type="project" value="InterPro"/>
</dbReference>
<dbReference type="CDD" id="cd04479">
    <property type="entry name" value="RPA3"/>
    <property type="match status" value="1"/>
</dbReference>
<dbReference type="GO" id="GO:0006310">
    <property type="term" value="P:DNA recombination"/>
    <property type="evidence" value="ECO:0007669"/>
    <property type="project" value="InterPro"/>
</dbReference>
<dbReference type="InterPro" id="IPR012340">
    <property type="entry name" value="NA-bd_OB-fold"/>
</dbReference>
<evidence type="ECO:0000256" key="3">
    <source>
        <dbReference type="ARBA" id="ARBA00023242"/>
    </source>
</evidence>
<proteinExistence type="inferred from homology"/>
<accession>A0A1E3Q3F5</accession>
<sequence>MSSEITPRANAPLLHLFQGKPVRLIGKVTEVRGETATLDAAGSVTVYATRDSNFKEGNVYEVIGRVQPDLSLKMLDGIDFGANIDMDNANALAELSQRHHEIFFDK</sequence>
<dbReference type="STRING" id="675824.A0A1E3Q3F5"/>
<dbReference type="AlphaFoldDB" id="A0A1E3Q3F5"/>
<comment type="similarity">
    <text evidence="2">Belongs to the replication factor A protein 3 family.</text>
</comment>